<dbReference type="PANTHER" id="PTHR43188:SF1">
    <property type="entry name" value="ACYL-COA DEHYDROGENASE"/>
    <property type="match status" value="1"/>
</dbReference>
<gene>
    <name evidence="9" type="primary">gcdH</name>
    <name evidence="9" type="ORF">GCM10017577_22930</name>
</gene>
<evidence type="ECO:0000256" key="2">
    <source>
        <dbReference type="ARBA" id="ARBA00009347"/>
    </source>
</evidence>
<dbReference type="InterPro" id="IPR009075">
    <property type="entry name" value="AcylCo_DH/oxidase_C"/>
</dbReference>
<keyword evidence="4 5" id="KW-0274">FAD</keyword>
<dbReference type="SUPFAM" id="SSF47203">
    <property type="entry name" value="Acyl-CoA dehydrogenase C-terminal domain-like"/>
    <property type="match status" value="1"/>
</dbReference>
<name>A0A9W6L1F1_9PSEU</name>
<dbReference type="EMBL" id="BSFQ01000007">
    <property type="protein sequence ID" value="GLL11152.1"/>
    <property type="molecule type" value="Genomic_DNA"/>
</dbReference>
<accession>A0A9W6L1F1</accession>
<evidence type="ECO:0000256" key="1">
    <source>
        <dbReference type="ARBA" id="ARBA00001974"/>
    </source>
</evidence>
<dbReference type="AlphaFoldDB" id="A0A9W6L1F1"/>
<evidence type="ECO:0000259" key="8">
    <source>
        <dbReference type="Pfam" id="PF02771"/>
    </source>
</evidence>
<comment type="caution">
    <text evidence="9">The sequence shown here is derived from an EMBL/GenBank/DDBJ whole genome shotgun (WGS) entry which is preliminary data.</text>
</comment>
<feature type="domain" description="Acyl-CoA dehydrogenase/oxidase N-terminal" evidence="8">
    <location>
        <begin position="22"/>
        <end position="133"/>
    </location>
</feature>
<evidence type="ECO:0000256" key="4">
    <source>
        <dbReference type="ARBA" id="ARBA00022827"/>
    </source>
</evidence>
<dbReference type="Pfam" id="PF00441">
    <property type="entry name" value="Acyl-CoA_dh_1"/>
    <property type="match status" value="1"/>
</dbReference>
<dbReference type="InterPro" id="IPR036250">
    <property type="entry name" value="AcylCo_DH-like_C"/>
</dbReference>
<reference evidence="9" key="2">
    <citation type="submission" date="2023-01" db="EMBL/GenBank/DDBJ databases">
        <authorList>
            <person name="Sun Q."/>
            <person name="Evtushenko L."/>
        </authorList>
    </citation>
    <scope>NUCLEOTIDE SEQUENCE</scope>
    <source>
        <strain evidence="9">VKM Ac-1069</strain>
    </source>
</reference>
<evidence type="ECO:0000256" key="5">
    <source>
        <dbReference type="RuleBase" id="RU362125"/>
    </source>
</evidence>
<evidence type="ECO:0000256" key="3">
    <source>
        <dbReference type="ARBA" id="ARBA00022630"/>
    </source>
</evidence>
<keyword evidence="3 5" id="KW-0285">Flavoprotein</keyword>
<dbReference type="SUPFAM" id="SSF56645">
    <property type="entry name" value="Acyl-CoA dehydrogenase NM domain-like"/>
    <property type="match status" value="1"/>
</dbReference>
<dbReference type="Gene3D" id="2.40.110.10">
    <property type="entry name" value="Butyryl-CoA Dehydrogenase, subunit A, domain 2"/>
    <property type="match status" value="1"/>
</dbReference>
<dbReference type="InterPro" id="IPR006089">
    <property type="entry name" value="Acyl-CoA_DH_CS"/>
</dbReference>
<dbReference type="InterPro" id="IPR013786">
    <property type="entry name" value="AcylCoA_DH/ox_N"/>
</dbReference>
<evidence type="ECO:0000259" key="6">
    <source>
        <dbReference type="Pfam" id="PF00441"/>
    </source>
</evidence>
<reference evidence="9" key="1">
    <citation type="journal article" date="2014" name="Int. J. Syst. Evol. Microbiol.">
        <title>Complete genome sequence of Corynebacterium casei LMG S-19264T (=DSM 44701T), isolated from a smear-ripened cheese.</title>
        <authorList>
            <consortium name="US DOE Joint Genome Institute (JGI-PGF)"/>
            <person name="Walter F."/>
            <person name="Albersmeier A."/>
            <person name="Kalinowski J."/>
            <person name="Ruckert C."/>
        </authorList>
    </citation>
    <scope>NUCLEOTIDE SEQUENCE</scope>
    <source>
        <strain evidence="9">VKM Ac-1069</strain>
    </source>
</reference>
<dbReference type="Pfam" id="PF02770">
    <property type="entry name" value="Acyl-CoA_dh_M"/>
    <property type="match status" value="1"/>
</dbReference>
<protein>
    <submittedName>
        <fullName evidence="9">Glutaryl-CoA dehydrogenase</fullName>
    </submittedName>
</protein>
<dbReference type="GO" id="GO:0050660">
    <property type="term" value="F:flavin adenine dinucleotide binding"/>
    <property type="evidence" value="ECO:0007669"/>
    <property type="project" value="InterPro"/>
</dbReference>
<evidence type="ECO:0000259" key="7">
    <source>
        <dbReference type="Pfam" id="PF02770"/>
    </source>
</evidence>
<keyword evidence="5" id="KW-0560">Oxidoreductase</keyword>
<dbReference type="InterPro" id="IPR006091">
    <property type="entry name" value="Acyl-CoA_Oxase/DH_mid-dom"/>
</dbReference>
<comment type="cofactor">
    <cofactor evidence="1 5">
        <name>FAD</name>
        <dbReference type="ChEBI" id="CHEBI:57692"/>
    </cofactor>
</comment>
<evidence type="ECO:0000313" key="10">
    <source>
        <dbReference type="Proteomes" id="UP001143463"/>
    </source>
</evidence>
<sequence length="397" mass="43335">MSDLRDADLLTGDFFGYGSLLTDEEQKIVGRVREFCRTEIAPIAQEAWSRAEFPHEIVPKFAELDIAALPYDGLAGPAARRLLIGFVSLELAHTDASLNSFFGIHNGLAMGSIDLCGSDEQRERWLPAMARMEQIGAFGLTEPHGGSDVAQGLETTARREGDTWVLNGEKRWIGNATFADLVVIWARDEADDAVKGFVVHEDNPGMTATKIENKIALRTVQNADIVLTDCRVLEEDRLQRANSFKDTNGVLRRTRGGVAWGATGTMIGAYEAALAYSKEREQFGRPIGGFQLVQDLLVRMLGNITASLGMCVRLAEMQDAGEARDEHAALAKEYTTTAMRETVALARQVVGGNGVVLDYGVAKFFADAEALYSFEGTREINTLVVGRAITGHSAFVR</sequence>
<dbReference type="InterPro" id="IPR037069">
    <property type="entry name" value="AcylCoA_DH/ox_N_sf"/>
</dbReference>
<dbReference type="Pfam" id="PF02771">
    <property type="entry name" value="Acyl-CoA_dh_N"/>
    <property type="match status" value="1"/>
</dbReference>
<comment type="similarity">
    <text evidence="2 5">Belongs to the acyl-CoA dehydrogenase family.</text>
</comment>
<dbReference type="InterPro" id="IPR045008">
    <property type="entry name" value="ACX4-like"/>
</dbReference>
<dbReference type="Gene3D" id="1.10.540.10">
    <property type="entry name" value="Acyl-CoA dehydrogenase/oxidase, N-terminal domain"/>
    <property type="match status" value="1"/>
</dbReference>
<dbReference type="InterPro" id="IPR046373">
    <property type="entry name" value="Acyl-CoA_Oxase/DH_mid-dom_sf"/>
</dbReference>
<evidence type="ECO:0000313" key="9">
    <source>
        <dbReference type="EMBL" id="GLL11152.1"/>
    </source>
</evidence>
<dbReference type="PANTHER" id="PTHR43188">
    <property type="entry name" value="ACYL-COENZYME A OXIDASE"/>
    <property type="match status" value="1"/>
</dbReference>
<feature type="domain" description="Acyl-CoA dehydrogenase/oxidase C-terminal" evidence="6">
    <location>
        <begin position="249"/>
        <end position="389"/>
    </location>
</feature>
<dbReference type="GO" id="GO:0006635">
    <property type="term" value="P:fatty acid beta-oxidation"/>
    <property type="evidence" value="ECO:0007669"/>
    <property type="project" value="InterPro"/>
</dbReference>
<dbReference type="InterPro" id="IPR009100">
    <property type="entry name" value="AcylCoA_DH/oxidase_NM_dom_sf"/>
</dbReference>
<dbReference type="GO" id="GO:0003995">
    <property type="term" value="F:acyl-CoA dehydrogenase activity"/>
    <property type="evidence" value="ECO:0007669"/>
    <property type="project" value="InterPro"/>
</dbReference>
<feature type="domain" description="Acyl-CoA oxidase/dehydrogenase middle" evidence="7">
    <location>
        <begin position="137"/>
        <end position="230"/>
    </location>
</feature>
<dbReference type="PROSITE" id="PS00073">
    <property type="entry name" value="ACYL_COA_DH_2"/>
    <property type="match status" value="1"/>
</dbReference>
<proteinExistence type="inferred from homology"/>
<dbReference type="Gene3D" id="1.20.140.10">
    <property type="entry name" value="Butyryl-CoA Dehydrogenase, subunit A, domain 3"/>
    <property type="match status" value="1"/>
</dbReference>
<dbReference type="RefSeq" id="WP_037038988.1">
    <property type="nucleotide sequence ID" value="NZ_BAAAUZ010000025.1"/>
</dbReference>
<dbReference type="Proteomes" id="UP001143463">
    <property type="component" value="Unassembled WGS sequence"/>
</dbReference>
<keyword evidence="10" id="KW-1185">Reference proteome</keyword>
<organism evidence="9 10">
    <name type="scientific">Pseudonocardia halophobica</name>
    <dbReference type="NCBI Taxonomy" id="29401"/>
    <lineage>
        <taxon>Bacteria</taxon>
        <taxon>Bacillati</taxon>
        <taxon>Actinomycetota</taxon>
        <taxon>Actinomycetes</taxon>
        <taxon>Pseudonocardiales</taxon>
        <taxon>Pseudonocardiaceae</taxon>
        <taxon>Pseudonocardia</taxon>
    </lineage>
</organism>